<accession>X1A830</accession>
<reference evidence="1" key="1">
    <citation type="journal article" date="2014" name="Front. Microbiol.">
        <title>High frequency of phylogenetically diverse reductive dehalogenase-homologous genes in deep subseafloor sedimentary metagenomes.</title>
        <authorList>
            <person name="Kawai M."/>
            <person name="Futagami T."/>
            <person name="Toyoda A."/>
            <person name="Takaki Y."/>
            <person name="Nishi S."/>
            <person name="Hori S."/>
            <person name="Arai W."/>
            <person name="Tsubouchi T."/>
            <person name="Morono Y."/>
            <person name="Uchiyama I."/>
            <person name="Ito T."/>
            <person name="Fujiyama A."/>
            <person name="Inagaki F."/>
            <person name="Takami H."/>
        </authorList>
    </citation>
    <scope>NUCLEOTIDE SEQUENCE</scope>
    <source>
        <strain evidence="1">Expedition CK06-06</strain>
    </source>
</reference>
<proteinExistence type="predicted"/>
<organism evidence="1">
    <name type="scientific">marine sediment metagenome</name>
    <dbReference type="NCBI Taxonomy" id="412755"/>
    <lineage>
        <taxon>unclassified sequences</taxon>
        <taxon>metagenomes</taxon>
        <taxon>ecological metagenomes</taxon>
    </lineage>
</organism>
<comment type="caution">
    <text evidence="1">The sequence shown here is derived from an EMBL/GenBank/DDBJ whole genome shotgun (WGS) entry which is preliminary data.</text>
</comment>
<dbReference type="AlphaFoldDB" id="X1A830"/>
<name>X1A830_9ZZZZ</name>
<sequence length="65" mass="7291">MDKIPTTLSVVPSTYFVLPFEIIPIEFDLVNIYGESLVGHTLNVEIINVLFSTNFTVIIGLNDTY</sequence>
<feature type="non-terminal residue" evidence="1">
    <location>
        <position position="65"/>
    </location>
</feature>
<gene>
    <name evidence="1" type="ORF">S01H4_21211</name>
</gene>
<protein>
    <submittedName>
        <fullName evidence="1">Uncharacterized protein</fullName>
    </submittedName>
</protein>
<dbReference type="EMBL" id="BART01009591">
    <property type="protein sequence ID" value="GAG78405.1"/>
    <property type="molecule type" value="Genomic_DNA"/>
</dbReference>
<evidence type="ECO:0000313" key="1">
    <source>
        <dbReference type="EMBL" id="GAG78405.1"/>
    </source>
</evidence>